<dbReference type="OrthoDB" id="10003031at2"/>
<keyword evidence="1" id="KW-1133">Transmembrane helix</keyword>
<gene>
    <name evidence="2" type="ORF">E9998_23165</name>
</gene>
<dbReference type="RefSeq" id="WP_136532086.1">
    <property type="nucleotide sequence ID" value="NZ_STGX01000022.1"/>
</dbReference>
<dbReference type="Proteomes" id="UP000305792">
    <property type="component" value="Unassembled WGS sequence"/>
</dbReference>
<comment type="caution">
    <text evidence="2">The sequence shown here is derived from an EMBL/GenBank/DDBJ whole genome shotgun (WGS) entry which is preliminary data.</text>
</comment>
<dbReference type="EMBL" id="STGX01000022">
    <property type="protein sequence ID" value="THV23499.1"/>
    <property type="molecule type" value="Genomic_DNA"/>
</dbReference>
<reference evidence="2 3" key="1">
    <citation type="journal article" date="2018" name="Int. J. Syst. Evol. Microbiol.">
        <title>Glycomyces paridis sp. nov., isolated from the medicinal plant Paris polyphylla.</title>
        <authorList>
            <person name="Fang X.M."/>
            <person name="Bai J.L."/>
            <person name="Su J."/>
            <person name="Zhao L.L."/>
            <person name="Liu H.Y."/>
            <person name="Ma B.P."/>
            <person name="Zhang Y.Q."/>
            <person name="Yu L.Y."/>
        </authorList>
    </citation>
    <scope>NUCLEOTIDE SEQUENCE [LARGE SCALE GENOMIC DNA]</scope>
    <source>
        <strain evidence="2 3">CPCC 204357</strain>
    </source>
</reference>
<dbReference type="AlphaFoldDB" id="A0A4S8P6W1"/>
<keyword evidence="1" id="KW-0472">Membrane</keyword>
<keyword evidence="1" id="KW-0812">Transmembrane</keyword>
<evidence type="ECO:0000313" key="3">
    <source>
        <dbReference type="Proteomes" id="UP000305792"/>
    </source>
</evidence>
<evidence type="ECO:0008006" key="4">
    <source>
        <dbReference type="Google" id="ProtNLM"/>
    </source>
</evidence>
<evidence type="ECO:0000313" key="2">
    <source>
        <dbReference type="EMBL" id="THV23499.1"/>
    </source>
</evidence>
<name>A0A4S8P6W1_9ACTN</name>
<proteinExistence type="predicted"/>
<sequence length="225" mass="24014">MQSDSEYGDRRHPDRLMVRALVIAAVAIVGLVAALVLLDAREPGGTGAAADATTEAVESEALTELPEDYLCTQYEVADYEAFAGGPVNDAYTLSDVYSGYLDMIGERIHCTFRVGWPAEDDSVELVVDAYPAPDAAEAEDSLGWDRGNWETAGGTVEDYSGPEGRGFVYESADGTGYTMVELISGATVVTARIDRLPEGRTAAEARALLLDLIDQAWDVVAANPL</sequence>
<accession>A0A4S8P6W1</accession>
<evidence type="ECO:0000256" key="1">
    <source>
        <dbReference type="SAM" id="Phobius"/>
    </source>
</evidence>
<keyword evidence="3" id="KW-1185">Reference proteome</keyword>
<protein>
    <recommendedName>
        <fullName evidence="4">DUF3558 domain-containing protein</fullName>
    </recommendedName>
</protein>
<organism evidence="2 3">
    <name type="scientific">Glycomyces paridis</name>
    <dbReference type="NCBI Taxonomy" id="2126555"/>
    <lineage>
        <taxon>Bacteria</taxon>
        <taxon>Bacillati</taxon>
        <taxon>Actinomycetota</taxon>
        <taxon>Actinomycetes</taxon>
        <taxon>Glycomycetales</taxon>
        <taxon>Glycomycetaceae</taxon>
        <taxon>Glycomyces</taxon>
    </lineage>
</organism>
<feature type="transmembrane region" description="Helical" evidence="1">
    <location>
        <begin position="20"/>
        <end position="38"/>
    </location>
</feature>